<dbReference type="Pfam" id="PF21105">
    <property type="entry name" value="DyP_N"/>
    <property type="match status" value="1"/>
</dbReference>
<dbReference type="GO" id="GO:0020037">
    <property type="term" value="F:heme binding"/>
    <property type="evidence" value="ECO:0007669"/>
    <property type="project" value="InterPro"/>
</dbReference>
<comment type="cofactor">
    <cofactor evidence="1">
        <name>heme b</name>
        <dbReference type="ChEBI" id="CHEBI:60344"/>
    </cofactor>
</comment>
<dbReference type="InterPro" id="IPR048328">
    <property type="entry name" value="Dyp_perox_C"/>
</dbReference>
<feature type="compositionally biased region" description="Basic and acidic residues" evidence="9">
    <location>
        <begin position="75"/>
        <end position="86"/>
    </location>
</feature>
<evidence type="ECO:0000313" key="12">
    <source>
        <dbReference type="EMBL" id="KAJ5102311.1"/>
    </source>
</evidence>
<evidence type="ECO:0000256" key="4">
    <source>
        <dbReference type="ARBA" id="ARBA00022723"/>
    </source>
</evidence>
<evidence type="ECO:0000256" key="6">
    <source>
        <dbReference type="ARBA" id="ARBA00023002"/>
    </source>
</evidence>
<dbReference type="GO" id="GO:0004601">
    <property type="term" value="F:peroxidase activity"/>
    <property type="evidence" value="ECO:0007669"/>
    <property type="project" value="UniProtKB-KW"/>
</dbReference>
<gene>
    <name evidence="12" type="ORF">NUU61_004533</name>
</gene>
<evidence type="ECO:0000256" key="8">
    <source>
        <dbReference type="ARBA" id="ARBA00025737"/>
    </source>
</evidence>
<sequence>MRMDKKKEVNIQNIQGSIWPRLPKYYETFLFFKIKDEDTFKTHLRSFADKVTTGAQCKAYFVETDDLPQATPGKPRKDTPPEQRKPFEAVNISFSYKGIEKLVMQRRDDKLIDELHMRGMYKDRTGEGPDISELLAPEYKPPEGHRDDNDDWRVDGLLIVTAQTKDKLEEKIKEVETAFNVDTASASVGIAFRKEGNLRNADGKAEKAQGGTVSLHGKEHFGFEDEISQPQIRGLDPTPKKGEQRIIPPGWIFTGLDGDHAKQPRWATEGSFLAFREIEEKVPEFHKFVRESSQKIPSFDDGTGEKLAAYLMGRWKNGSPIELDPDGTKPEYVFANNFDYKKGHTLWKNTKCPFAAHIRKMRPRSDLYVGNKNTDDADPAEVAVNHAETNSNVILRRSITFGPEVDEVEEAQETKKKRGIYFLCYQSNFRNGFNQLVTRWASNKTFAPNTGIKGGPGIDPIISDRNRPDRSEGYFSIYQKPDDPDPYKLQFQFASWTDQRGGEYFFTPSIEALKTKLSEE</sequence>
<comment type="similarity">
    <text evidence="8">Belongs to the DyP-type peroxidase family.</text>
</comment>
<reference evidence="12" key="2">
    <citation type="journal article" date="2023" name="IMA Fungus">
        <title>Comparative genomic study of the Penicillium genus elucidates a diverse pangenome and 15 lateral gene transfer events.</title>
        <authorList>
            <person name="Petersen C."/>
            <person name="Sorensen T."/>
            <person name="Nielsen M.R."/>
            <person name="Sondergaard T.E."/>
            <person name="Sorensen J.L."/>
            <person name="Fitzpatrick D.A."/>
            <person name="Frisvad J.C."/>
            <person name="Nielsen K.L."/>
        </authorList>
    </citation>
    <scope>NUCLEOTIDE SEQUENCE</scope>
    <source>
        <strain evidence="12">IBT 34128</strain>
    </source>
</reference>
<feature type="region of interest" description="Disordered" evidence="9">
    <location>
        <begin position="123"/>
        <end position="150"/>
    </location>
</feature>
<dbReference type="AlphaFoldDB" id="A0A9W9FLA8"/>
<feature type="domain" description="DyP dimeric alpha+beta barrel" evidence="11">
    <location>
        <begin position="13"/>
        <end position="181"/>
    </location>
</feature>
<evidence type="ECO:0000256" key="5">
    <source>
        <dbReference type="ARBA" id="ARBA00022729"/>
    </source>
</evidence>
<dbReference type="GO" id="GO:0005829">
    <property type="term" value="C:cytosol"/>
    <property type="evidence" value="ECO:0007669"/>
    <property type="project" value="TreeGrafter"/>
</dbReference>
<proteinExistence type="inferred from homology"/>
<keyword evidence="13" id="KW-1185">Reference proteome</keyword>
<evidence type="ECO:0000313" key="13">
    <source>
        <dbReference type="Proteomes" id="UP001141434"/>
    </source>
</evidence>
<dbReference type="Proteomes" id="UP001141434">
    <property type="component" value="Unassembled WGS sequence"/>
</dbReference>
<keyword evidence="6" id="KW-0560">Oxidoreductase</keyword>
<comment type="caution">
    <text evidence="12">The sequence shown here is derived from an EMBL/GenBank/DDBJ whole genome shotgun (WGS) entry which is preliminary data.</text>
</comment>
<accession>A0A9W9FLA8</accession>
<keyword evidence="5" id="KW-0732">Signal</keyword>
<keyword evidence="7" id="KW-0408">Iron</keyword>
<dbReference type="GO" id="GO:0046872">
    <property type="term" value="F:metal ion binding"/>
    <property type="evidence" value="ECO:0007669"/>
    <property type="project" value="UniProtKB-KW"/>
</dbReference>
<dbReference type="PANTHER" id="PTHR30521">
    <property type="entry name" value="DEFERROCHELATASE/PEROXIDASE"/>
    <property type="match status" value="1"/>
</dbReference>
<evidence type="ECO:0008006" key="14">
    <source>
        <dbReference type="Google" id="ProtNLM"/>
    </source>
</evidence>
<protein>
    <recommendedName>
        <fullName evidence="14">Dyp-type peroxidase</fullName>
    </recommendedName>
</protein>
<evidence type="ECO:0000259" key="11">
    <source>
        <dbReference type="Pfam" id="PF21105"/>
    </source>
</evidence>
<evidence type="ECO:0000256" key="2">
    <source>
        <dbReference type="ARBA" id="ARBA00022559"/>
    </source>
</evidence>
<dbReference type="InterPro" id="IPR006314">
    <property type="entry name" value="Dyp_peroxidase"/>
</dbReference>
<feature type="region of interest" description="Disordered" evidence="9">
    <location>
        <begin position="64"/>
        <end position="86"/>
    </location>
</feature>
<dbReference type="RefSeq" id="XP_056513142.1">
    <property type="nucleotide sequence ID" value="XM_056655115.1"/>
</dbReference>
<name>A0A9W9FLA8_9EURO</name>
<dbReference type="SUPFAM" id="SSF54909">
    <property type="entry name" value="Dimeric alpha+beta barrel"/>
    <property type="match status" value="1"/>
</dbReference>
<dbReference type="InterPro" id="IPR049509">
    <property type="entry name" value="DyP_N"/>
</dbReference>
<reference evidence="12" key="1">
    <citation type="submission" date="2022-11" db="EMBL/GenBank/DDBJ databases">
        <authorList>
            <person name="Petersen C."/>
        </authorList>
    </citation>
    <scope>NUCLEOTIDE SEQUENCE</scope>
    <source>
        <strain evidence="12">IBT 34128</strain>
    </source>
</reference>
<dbReference type="PROSITE" id="PS51404">
    <property type="entry name" value="DYP_PEROXIDASE"/>
    <property type="match status" value="1"/>
</dbReference>
<dbReference type="NCBIfam" id="TIGR01413">
    <property type="entry name" value="Dyp_perox_fam"/>
    <property type="match status" value="1"/>
</dbReference>
<feature type="domain" description="Dyp-type peroxidase C-terminal" evidence="10">
    <location>
        <begin position="263"/>
        <end position="440"/>
    </location>
</feature>
<dbReference type="InterPro" id="IPR011008">
    <property type="entry name" value="Dimeric_a/b-barrel"/>
</dbReference>
<keyword evidence="2" id="KW-0575">Peroxidase</keyword>
<evidence type="ECO:0000256" key="9">
    <source>
        <dbReference type="SAM" id="MobiDB-lite"/>
    </source>
</evidence>
<keyword evidence="3" id="KW-0349">Heme</keyword>
<evidence type="ECO:0000256" key="7">
    <source>
        <dbReference type="ARBA" id="ARBA00023004"/>
    </source>
</evidence>
<dbReference type="OrthoDB" id="3207336at2759"/>
<feature type="compositionally biased region" description="Basic and acidic residues" evidence="9">
    <location>
        <begin position="140"/>
        <end position="150"/>
    </location>
</feature>
<evidence type="ECO:0000256" key="1">
    <source>
        <dbReference type="ARBA" id="ARBA00001970"/>
    </source>
</evidence>
<organism evidence="12 13">
    <name type="scientific">Penicillium alfredii</name>
    <dbReference type="NCBI Taxonomy" id="1506179"/>
    <lineage>
        <taxon>Eukaryota</taxon>
        <taxon>Fungi</taxon>
        <taxon>Dikarya</taxon>
        <taxon>Ascomycota</taxon>
        <taxon>Pezizomycotina</taxon>
        <taxon>Eurotiomycetes</taxon>
        <taxon>Eurotiomycetidae</taxon>
        <taxon>Eurotiales</taxon>
        <taxon>Aspergillaceae</taxon>
        <taxon>Penicillium</taxon>
    </lineage>
</organism>
<keyword evidence="4" id="KW-0479">Metal-binding</keyword>
<dbReference type="GeneID" id="81394283"/>
<evidence type="ECO:0000256" key="3">
    <source>
        <dbReference type="ARBA" id="ARBA00022617"/>
    </source>
</evidence>
<evidence type="ECO:0000259" key="10">
    <source>
        <dbReference type="Pfam" id="PF20628"/>
    </source>
</evidence>
<dbReference type="PANTHER" id="PTHR30521:SF4">
    <property type="entry name" value="DEFERROCHELATASE"/>
    <property type="match status" value="1"/>
</dbReference>
<dbReference type="EMBL" id="JAPMSZ010000005">
    <property type="protein sequence ID" value="KAJ5102311.1"/>
    <property type="molecule type" value="Genomic_DNA"/>
</dbReference>
<dbReference type="Pfam" id="PF20628">
    <property type="entry name" value="Dyp_perox_C"/>
    <property type="match status" value="1"/>
</dbReference>